<organism evidence="11 12">
    <name type="scientific">Smittium mucronatum</name>
    <dbReference type="NCBI Taxonomy" id="133383"/>
    <lineage>
        <taxon>Eukaryota</taxon>
        <taxon>Fungi</taxon>
        <taxon>Fungi incertae sedis</taxon>
        <taxon>Zoopagomycota</taxon>
        <taxon>Kickxellomycotina</taxon>
        <taxon>Harpellomycetes</taxon>
        <taxon>Harpellales</taxon>
        <taxon>Legeriomycetaceae</taxon>
        <taxon>Smittium</taxon>
    </lineage>
</organism>
<evidence type="ECO:0000313" key="12">
    <source>
        <dbReference type="Proteomes" id="UP000187455"/>
    </source>
</evidence>
<comment type="similarity">
    <text evidence="2">Belongs to the SRP receptor beta subunit family.</text>
</comment>
<gene>
    <name evidence="11" type="ORF">AYI68_g939</name>
</gene>
<keyword evidence="8" id="KW-0342">GTP-binding</keyword>
<dbReference type="Pfam" id="PF09439">
    <property type="entry name" value="SRPRB"/>
    <property type="match status" value="1"/>
</dbReference>
<protein>
    <recommendedName>
        <fullName evidence="3">Signal recognition particle receptor subunit beta</fullName>
    </recommendedName>
</protein>
<dbReference type="Gene3D" id="3.40.50.300">
    <property type="entry name" value="P-loop containing nucleotide triphosphate hydrolases"/>
    <property type="match status" value="1"/>
</dbReference>
<proteinExistence type="inferred from homology"/>
<evidence type="ECO:0000256" key="5">
    <source>
        <dbReference type="ARBA" id="ARBA00022741"/>
    </source>
</evidence>
<evidence type="ECO:0000256" key="9">
    <source>
        <dbReference type="ARBA" id="ARBA00023136"/>
    </source>
</evidence>
<accession>A0A1R0H6W6</accession>
<dbReference type="InterPro" id="IPR027417">
    <property type="entry name" value="P-loop_NTPase"/>
</dbReference>
<dbReference type="AlphaFoldDB" id="A0A1R0H6W6"/>
<dbReference type="EMBL" id="LSSL01000318">
    <property type="protein sequence ID" value="OLY84887.1"/>
    <property type="molecule type" value="Genomic_DNA"/>
</dbReference>
<evidence type="ECO:0000256" key="8">
    <source>
        <dbReference type="ARBA" id="ARBA00023134"/>
    </source>
</evidence>
<evidence type="ECO:0000256" key="4">
    <source>
        <dbReference type="ARBA" id="ARBA00022692"/>
    </source>
</evidence>
<keyword evidence="9" id="KW-0472">Membrane</keyword>
<evidence type="ECO:0000256" key="7">
    <source>
        <dbReference type="ARBA" id="ARBA00022989"/>
    </source>
</evidence>
<dbReference type="GO" id="GO:0005525">
    <property type="term" value="F:GTP binding"/>
    <property type="evidence" value="ECO:0007669"/>
    <property type="project" value="UniProtKB-KW"/>
</dbReference>
<evidence type="ECO:0000256" key="3">
    <source>
        <dbReference type="ARBA" id="ARBA00020256"/>
    </source>
</evidence>
<sequence>MVCNKRDIEKSTEMSEIRKMLESELNKLRSTQTSALDKHDDEEEYKEQVYLGVDGVDFNFDQIPNQVSFIETSFVTSVDKLPVLVGTSDLLSWVMDQIDE</sequence>
<keyword evidence="4" id="KW-0812">Transmembrane</keyword>
<evidence type="ECO:0000256" key="1">
    <source>
        <dbReference type="ARBA" id="ARBA00004389"/>
    </source>
</evidence>
<dbReference type="InterPro" id="IPR019009">
    <property type="entry name" value="SRP_receptor_beta_su"/>
</dbReference>
<dbReference type="OrthoDB" id="41266at2759"/>
<keyword evidence="10 11" id="KW-0675">Receptor</keyword>
<dbReference type="Proteomes" id="UP000187455">
    <property type="component" value="Unassembled WGS sequence"/>
</dbReference>
<keyword evidence="6" id="KW-0256">Endoplasmic reticulum</keyword>
<comment type="caution">
    <text evidence="11">The sequence shown here is derived from an EMBL/GenBank/DDBJ whole genome shotgun (WGS) entry which is preliminary data.</text>
</comment>
<evidence type="ECO:0000256" key="2">
    <source>
        <dbReference type="ARBA" id="ARBA00005619"/>
    </source>
</evidence>
<keyword evidence="7" id="KW-1133">Transmembrane helix</keyword>
<dbReference type="GO" id="GO:0005789">
    <property type="term" value="C:endoplasmic reticulum membrane"/>
    <property type="evidence" value="ECO:0007669"/>
    <property type="project" value="UniProtKB-SubCell"/>
</dbReference>
<evidence type="ECO:0000313" key="11">
    <source>
        <dbReference type="EMBL" id="OLY84887.1"/>
    </source>
</evidence>
<keyword evidence="5" id="KW-0547">Nucleotide-binding</keyword>
<keyword evidence="12" id="KW-1185">Reference proteome</keyword>
<dbReference type="STRING" id="133383.A0A1R0H6W6"/>
<evidence type="ECO:0000256" key="10">
    <source>
        <dbReference type="ARBA" id="ARBA00023170"/>
    </source>
</evidence>
<reference evidence="11 12" key="1">
    <citation type="journal article" date="2016" name="Mol. Biol. Evol.">
        <title>Genome-Wide Survey of Gut Fungi (Harpellales) Reveals the First Horizontally Transferred Ubiquitin Gene from a Mosquito Host.</title>
        <authorList>
            <person name="Wang Y."/>
            <person name="White M.M."/>
            <person name="Kvist S."/>
            <person name="Moncalvo J.M."/>
        </authorList>
    </citation>
    <scope>NUCLEOTIDE SEQUENCE [LARGE SCALE GENOMIC DNA]</scope>
    <source>
        <strain evidence="11 12">ALG-7-W6</strain>
    </source>
</reference>
<evidence type="ECO:0000256" key="6">
    <source>
        <dbReference type="ARBA" id="ARBA00022824"/>
    </source>
</evidence>
<comment type="subcellular location">
    <subcellularLocation>
        <location evidence="1">Endoplasmic reticulum membrane</location>
        <topology evidence="1">Single-pass membrane protein</topology>
    </subcellularLocation>
</comment>
<name>A0A1R0H6W6_9FUNG</name>